<evidence type="ECO:0000313" key="9">
    <source>
        <dbReference type="Proteomes" id="UP000236161"/>
    </source>
</evidence>
<protein>
    <submittedName>
        <fullName evidence="8">Protein NLP1</fullName>
    </submittedName>
</protein>
<dbReference type="PANTHER" id="PTHR32002:SF44">
    <property type="entry name" value="PROTEIN NLP4"/>
    <property type="match status" value="1"/>
</dbReference>
<dbReference type="OrthoDB" id="6270329at2759"/>
<dbReference type="PROSITE" id="PS51745">
    <property type="entry name" value="PB1"/>
    <property type="match status" value="1"/>
</dbReference>
<dbReference type="GO" id="GO:0003677">
    <property type="term" value="F:DNA binding"/>
    <property type="evidence" value="ECO:0007669"/>
    <property type="project" value="UniProtKB-KW"/>
</dbReference>
<evidence type="ECO:0000313" key="8">
    <source>
        <dbReference type="EMBL" id="PKA61115.1"/>
    </source>
</evidence>
<evidence type="ECO:0000259" key="6">
    <source>
        <dbReference type="PROSITE" id="PS51519"/>
    </source>
</evidence>
<dbReference type="InterPro" id="IPR053793">
    <property type="entry name" value="PB1-like"/>
</dbReference>
<evidence type="ECO:0000256" key="2">
    <source>
        <dbReference type="ARBA" id="ARBA00023125"/>
    </source>
</evidence>
<evidence type="ECO:0000256" key="1">
    <source>
        <dbReference type="ARBA" id="ARBA00023015"/>
    </source>
</evidence>
<keyword evidence="9" id="KW-1185">Reference proteome</keyword>
<dbReference type="Pfam" id="PF02042">
    <property type="entry name" value="RWP-RK"/>
    <property type="match status" value="1"/>
</dbReference>
<dbReference type="InterPro" id="IPR055081">
    <property type="entry name" value="NLP1-9_GAF"/>
</dbReference>
<feature type="compositionally biased region" description="Polar residues" evidence="5">
    <location>
        <begin position="569"/>
        <end position="579"/>
    </location>
</feature>
<dbReference type="STRING" id="1088818.A0A2I0B006"/>
<feature type="domain" description="PB1" evidence="7">
    <location>
        <begin position="779"/>
        <end position="856"/>
    </location>
</feature>
<dbReference type="EMBL" id="KZ451932">
    <property type="protein sequence ID" value="PKA61115.1"/>
    <property type="molecule type" value="Genomic_DNA"/>
</dbReference>
<accession>A0A2I0B006</accession>
<name>A0A2I0B006_9ASPA</name>
<dbReference type="Pfam" id="PF22922">
    <property type="entry name" value="GAF_NLP"/>
    <property type="match status" value="1"/>
</dbReference>
<sequence>MEDNEPAAPPPVSLSELDLMDEFILSRGWVGSPDCSILLGASSSPTSPFGSSGFFPAIDISNSGSNPVIRNDHTQEEGAERSVLHLNPSQDDTQANVSDGKEAHDLNTERWLIQPMIPVASLKERFAHALNHIKETLTNENVLLQIWVPVKIGERYFLSTVGQPFSLDQNCPNLINYRTVSMNYCFSAEENSSEAAGFPGRVFLGRIPEWTPDVRYFTSYEFPRVDHAQRCNVHSTIAFPIFQANNPSCLGVLEVVSMMQKINYHCDLENICNALQAVDLRSCSVFSVPGEKANFNGHTATLLEIFEIIRAVCETHKLPLAQTWIPCIQHGKKGCRHSEENYKNCISTVDEACYVKDSSIQGFHEACSEYHLFKGQGVVGKAFTTNQPCFSADITAFSKIEYPLSHHAKLFNLQAAVAIRLRSIHSSNVDFVLELFLPIDCREHEEQIMILNSLSITVQQVSRSLRFITAKELHEEIDYSIPSDVFFDKPDSERLQASLIEDEPSWLTSNIKARHKEAGISLFRQESQELRLSRQSHQSKIKLPAEEICCELKQFHNVLGRDNDKKNTSHGFTTLNSDKATGEKHKKPEKTVSLQVLRQYFAGNLKDAAKSIGVSPTTLKRICRQYGIARWPSRKIKKVGHSFRKLKVLIDSVQGAEGTFHLSSLYGNFSKLPSSQNKSSDRGKTSTQSQTDLAECVNAHRPSGSNSASSCSHGSSSSLGCSTSSKHDAHSIPNSIEQEVAVCKGQPDRFKRVQSQPELQISAQGTPELAGRSQSWEHLLKVKAVYGEERVRFRLHANWGFEDLKQEIVRRLHITEANSTQLKYLDDDSEWILLACDDDLRECVAVHRSSANPTRG</sequence>
<dbReference type="PROSITE" id="PS51519">
    <property type="entry name" value="RWP_RK"/>
    <property type="match status" value="1"/>
</dbReference>
<feature type="domain" description="RWP-RK" evidence="6">
    <location>
        <begin position="577"/>
        <end position="659"/>
    </location>
</feature>
<reference evidence="8 9" key="1">
    <citation type="journal article" date="2017" name="Nature">
        <title>The Apostasia genome and the evolution of orchids.</title>
        <authorList>
            <person name="Zhang G.Q."/>
            <person name="Liu K.W."/>
            <person name="Li Z."/>
            <person name="Lohaus R."/>
            <person name="Hsiao Y.Y."/>
            <person name="Niu S.C."/>
            <person name="Wang J.Y."/>
            <person name="Lin Y.C."/>
            <person name="Xu Q."/>
            <person name="Chen L.J."/>
            <person name="Yoshida K."/>
            <person name="Fujiwara S."/>
            <person name="Wang Z.W."/>
            <person name="Zhang Y.Q."/>
            <person name="Mitsuda N."/>
            <person name="Wang M."/>
            <person name="Liu G.H."/>
            <person name="Pecoraro L."/>
            <person name="Huang H.X."/>
            <person name="Xiao X.J."/>
            <person name="Lin M."/>
            <person name="Wu X.Y."/>
            <person name="Wu W.L."/>
            <person name="Chen Y.Y."/>
            <person name="Chang S.B."/>
            <person name="Sakamoto S."/>
            <person name="Ohme-Takagi M."/>
            <person name="Yagi M."/>
            <person name="Zeng S.J."/>
            <person name="Shen C.Y."/>
            <person name="Yeh C.M."/>
            <person name="Luo Y.B."/>
            <person name="Tsai W.C."/>
            <person name="Van de Peer Y."/>
            <person name="Liu Z.J."/>
        </authorList>
    </citation>
    <scope>NUCLEOTIDE SEQUENCE [LARGE SCALE GENOMIC DNA]</scope>
    <source>
        <strain evidence="9">cv. Shenzhen</strain>
        <tissue evidence="8">Stem</tissue>
    </source>
</reference>
<keyword evidence="3" id="KW-0804">Transcription</keyword>
<dbReference type="InterPro" id="IPR045012">
    <property type="entry name" value="NLP"/>
</dbReference>
<organism evidence="8 9">
    <name type="scientific">Apostasia shenzhenica</name>
    <dbReference type="NCBI Taxonomy" id="1088818"/>
    <lineage>
        <taxon>Eukaryota</taxon>
        <taxon>Viridiplantae</taxon>
        <taxon>Streptophyta</taxon>
        <taxon>Embryophyta</taxon>
        <taxon>Tracheophyta</taxon>
        <taxon>Spermatophyta</taxon>
        <taxon>Magnoliopsida</taxon>
        <taxon>Liliopsida</taxon>
        <taxon>Asparagales</taxon>
        <taxon>Orchidaceae</taxon>
        <taxon>Apostasioideae</taxon>
        <taxon>Apostasia</taxon>
    </lineage>
</organism>
<dbReference type="PANTHER" id="PTHR32002">
    <property type="entry name" value="PROTEIN NLP8"/>
    <property type="match status" value="1"/>
</dbReference>
<dbReference type="SUPFAM" id="SSF54277">
    <property type="entry name" value="CAD &amp; PB1 domains"/>
    <property type="match status" value="1"/>
</dbReference>
<dbReference type="Gene3D" id="3.10.20.90">
    <property type="entry name" value="Phosphatidylinositol 3-kinase Catalytic Subunit, Chain A, domain 1"/>
    <property type="match status" value="1"/>
</dbReference>
<dbReference type="InterPro" id="IPR000270">
    <property type="entry name" value="PB1_dom"/>
</dbReference>
<feature type="region of interest" description="Disordered" evidence="5">
    <location>
        <begin position="672"/>
        <end position="730"/>
    </location>
</feature>
<evidence type="ECO:0000256" key="4">
    <source>
        <dbReference type="ARBA" id="ARBA00023242"/>
    </source>
</evidence>
<dbReference type="SMART" id="SM00666">
    <property type="entry name" value="PB1"/>
    <property type="match status" value="1"/>
</dbReference>
<keyword evidence="1" id="KW-0805">Transcription regulation</keyword>
<evidence type="ECO:0000256" key="5">
    <source>
        <dbReference type="SAM" id="MobiDB-lite"/>
    </source>
</evidence>
<dbReference type="InterPro" id="IPR003035">
    <property type="entry name" value="RWP-RK_dom"/>
</dbReference>
<dbReference type="AlphaFoldDB" id="A0A2I0B006"/>
<keyword evidence="4" id="KW-0539">Nucleus</keyword>
<feature type="compositionally biased region" description="Low complexity" evidence="5">
    <location>
        <begin position="703"/>
        <end position="724"/>
    </location>
</feature>
<evidence type="ECO:0000256" key="3">
    <source>
        <dbReference type="ARBA" id="ARBA00023163"/>
    </source>
</evidence>
<evidence type="ECO:0000259" key="7">
    <source>
        <dbReference type="PROSITE" id="PS51745"/>
    </source>
</evidence>
<dbReference type="Pfam" id="PF00564">
    <property type="entry name" value="PB1"/>
    <property type="match status" value="1"/>
</dbReference>
<proteinExistence type="predicted"/>
<dbReference type="Proteomes" id="UP000236161">
    <property type="component" value="Unassembled WGS sequence"/>
</dbReference>
<feature type="region of interest" description="Disordered" evidence="5">
    <location>
        <begin position="566"/>
        <end position="588"/>
    </location>
</feature>
<dbReference type="GO" id="GO:0003700">
    <property type="term" value="F:DNA-binding transcription factor activity"/>
    <property type="evidence" value="ECO:0007669"/>
    <property type="project" value="InterPro"/>
</dbReference>
<keyword evidence="2" id="KW-0238">DNA-binding</keyword>
<dbReference type="Gene3D" id="1.10.10.60">
    <property type="entry name" value="Homeodomain-like"/>
    <property type="match status" value="1"/>
</dbReference>
<gene>
    <name evidence="8" type="primary">NLP1</name>
    <name evidence="8" type="ORF">AXF42_Ash006011</name>
</gene>